<evidence type="ECO:0000256" key="1">
    <source>
        <dbReference type="SAM" id="Phobius"/>
    </source>
</evidence>
<evidence type="ECO:0000313" key="3">
    <source>
        <dbReference type="Proteomes" id="UP000461585"/>
    </source>
</evidence>
<name>A0A7X5HV21_9FIRM</name>
<feature type="transmembrane region" description="Helical" evidence="1">
    <location>
        <begin position="33"/>
        <end position="53"/>
    </location>
</feature>
<organism evidence="2 3">
    <name type="scientific">Anaerotalea alkaliphila</name>
    <dbReference type="NCBI Taxonomy" id="2662126"/>
    <lineage>
        <taxon>Bacteria</taxon>
        <taxon>Bacillati</taxon>
        <taxon>Bacillota</taxon>
        <taxon>Clostridia</taxon>
        <taxon>Eubacteriales</taxon>
        <taxon>Anaerotalea</taxon>
    </lineage>
</organism>
<reference evidence="2 3" key="1">
    <citation type="submission" date="2020-01" db="EMBL/GenBank/DDBJ databases">
        <title>Anaeroalcalibacter tamaniensis gen. nov., sp. nov., moderately halophilic strictly anaerobic fermenter bacterium from mud volcano of Taman peninsula.</title>
        <authorList>
            <person name="Frolova A."/>
            <person name="Merkel A.Y."/>
            <person name="Slobodkin A.I."/>
        </authorList>
    </citation>
    <scope>NUCLEOTIDE SEQUENCE [LARGE SCALE GENOMIC DNA]</scope>
    <source>
        <strain evidence="2 3">F-3ap</strain>
    </source>
</reference>
<dbReference type="RefSeq" id="WP_162369904.1">
    <property type="nucleotide sequence ID" value="NZ_JAAEEH010000011.1"/>
</dbReference>
<protein>
    <submittedName>
        <fullName evidence="2">ECF transporter S component</fullName>
    </submittedName>
</protein>
<feature type="transmembrane region" description="Helical" evidence="1">
    <location>
        <begin position="156"/>
        <end position="182"/>
    </location>
</feature>
<dbReference type="EMBL" id="JAAEEH010000011">
    <property type="protein sequence ID" value="NDL67178.1"/>
    <property type="molecule type" value="Genomic_DNA"/>
</dbReference>
<sequence>MGHYLPISFLLVVLSILPFYLRFERRNMKAEEIVLVASLAALGAMGRVPFAAIPGVQPTSFIVIMAGLTLGAESGFVIGSTAAIVSNLFLGQGPWTPWQMLAWGSMGLAAGLLRRLPWMHRPWGRAAFGFVWGFLYGWIMNLWFVLGFLHPLSWQAFAGAFAASAYFDLSHALANATFLLLFGGKWSRILGRVVRKFGLLGE</sequence>
<gene>
    <name evidence="2" type="ORF">GXN74_05375</name>
</gene>
<dbReference type="Proteomes" id="UP000461585">
    <property type="component" value="Unassembled WGS sequence"/>
</dbReference>
<comment type="caution">
    <text evidence="2">The sequence shown here is derived from an EMBL/GenBank/DDBJ whole genome shotgun (WGS) entry which is preliminary data.</text>
</comment>
<keyword evidence="3" id="KW-1185">Reference proteome</keyword>
<dbReference type="PIRSF" id="PIRSF037395">
    <property type="entry name" value="UCP037395_ABCper"/>
    <property type="match status" value="1"/>
</dbReference>
<dbReference type="Gene3D" id="1.10.1760.20">
    <property type="match status" value="1"/>
</dbReference>
<dbReference type="AlphaFoldDB" id="A0A7X5HV21"/>
<proteinExistence type="predicted"/>
<dbReference type="Pfam" id="PF12822">
    <property type="entry name" value="ECF_trnsprt"/>
    <property type="match status" value="1"/>
</dbReference>
<evidence type="ECO:0000313" key="2">
    <source>
        <dbReference type="EMBL" id="NDL67178.1"/>
    </source>
</evidence>
<feature type="transmembrane region" description="Helical" evidence="1">
    <location>
        <begin position="6"/>
        <end position="21"/>
    </location>
</feature>
<keyword evidence="1" id="KW-0812">Transmembrane</keyword>
<accession>A0A7X5HV21</accession>
<feature type="transmembrane region" description="Helical" evidence="1">
    <location>
        <begin position="126"/>
        <end position="150"/>
    </location>
</feature>
<dbReference type="GO" id="GO:0022857">
    <property type="term" value="F:transmembrane transporter activity"/>
    <property type="evidence" value="ECO:0007669"/>
    <property type="project" value="InterPro"/>
</dbReference>
<dbReference type="InterPro" id="IPR017196">
    <property type="entry name" value="ECF_substrate-spec_UCP037395"/>
</dbReference>
<keyword evidence="1" id="KW-0472">Membrane</keyword>
<keyword evidence="1" id="KW-1133">Transmembrane helix</keyword>
<dbReference type="InterPro" id="IPR024529">
    <property type="entry name" value="ECF_trnsprt_substrate-spec"/>
</dbReference>